<comment type="caution">
    <text evidence="1">The sequence shown here is derived from an EMBL/GenBank/DDBJ whole genome shotgun (WGS) entry which is preliminary data.</text>
</comment>
<organism evidence="1 2">
    <name type="scientific">Cichorium intybus</name>
    <name type="common">Chicory</name>
    <dbReference type="NCBI Taxonomy" id="13427"/>
    <lineage>
        <taxon>Eukaryota</taxon>
        <taxon>Viridiplantae</taxon>
        <taxon>Streptophyta</taxon>
        <taxon>Embryophyta</taxon>
        <taxon>Tracheophyta</taxon>
        <taxon>Spermatophyta</taxon>
        <taxon>Magnoliopsida</taxon>
        <taxon>eudicotyledons</taxon>
        <taxon>Gunneridae</taxon>
        <taxon>Pentapetalae</taxon>
        <taxon>asterids</taxon>
        <taxon>campanulids</taxon>
        <taxon>Asterales</taxon>
        <taxon>Asteraceae</taxon>
        <taxon>Cichorioideae</taxon>
        <taxon>Cichorieae</taxon>
        <taxon>Cichoriinae</taxon>
        <taxon>Cichorium</taxon>
    </lineage>
</organism>
<gene>
    <name evidence="1" type="ORF">L2E82_10357</name>
</gene>
<evidence type="ECO:0000313" key="1">
    <source>
        <dbReference type="EMBL" id="KAI3780377.1"/>
    </source>
</evidence>
<name>A0ACB9GAG3_CICIN</name>
<evidence type="ECO:0000313" key="2">
    <source>
        <dbReference type="Proteomes" id="UP001055811"/>
    </source>
</evidence>
<dbReference type="Proteomes" id="UP001055811">
    <property type="component" value="Linkage Group LG02"/>
</dbReference>
<proteinExistence type="predicted"/>
<dbReference type="EMBL" id="CM042010">
    <property type="protein sequence ID" value="KAI3780377.1"/>
    <property type="molecule type" value="Genomic_DNA"/>
</dbReference>
<keyword evidence="2" id="KW-1185">Reference proteome</keyword>
<reference evidence="1 2" key="2">
    <citation type="journal article" date="2022" name="Mol. Ecol. Resour.">
        <title>The genomes of chicory, endive, great burdock and yacon provide insights into Asteraceae paleo-polyploidization history and plant inulin production.</title>
        <authorList>
            <person name="Fan W."/>
            <person name="Wang S."/>
            <person name="Wang H."/>
            <person name="Wang A."/>
            <person name="Jiang F."/>
            <person name="Liu H."/>
            <person name="Zhao H."/>
            <person name="Xu D."/>
            <person name="Zhang Y."/>
        </authorList>
    </citation>
    <scope>NUCLEOTIDE SEQUENCE [LARGE SCALE GENOMIC DNA]</scope>
    <source>
        <strain evidence="2">cv. Punajuju</strain>
        <tissue evidence="1">Leaves</tissue>
    </source>
</reference>
<accession>A0ACB9GAG3</accession>
<sequence>MVSQYKILELSRNELKKGPIQDTRIPNDAVDVFLKYREYHGFFFDPIFCRHITWIKQQFLGEWAAGELARPGRKTEEKKTNWEFEEATCYFISNLPHSFSAWEIRKSLTKIGDLVDLFVCKRRDKRGYRFGFVRFNQAKKGRDIEETLKKTWLGGRILYVRIARFGREKGREEIKGNRRVQEEKICNKFDRGRGLRTPNVSFVDVVKGCTALSGEDKREQEQFEPIGNISYKVRIMEVEDKLFKSQPFTYEENYKEERNGDLSTDGEGEDLCEDSDEGMSEDFSGEEDERSFEESACRETNFEMDLKVGEHVHIMEVEGFSTPVSNKNRSGYNPGSTDNPIALGGQAEDNADASPIKDKSFKSQFSSPSHPVGQEKVMGRTLHINKDPNNTIVGNRPPDQDDTQLGEDSANNLQGVS</sequence>
<protein>
    <submittedName>
        <fullName evidence="1">Uncharacterized protein</fullName>
    </submittedName>
</protein>
<reference evidence="2" key="1">
    <citation type="journal article" date="2022" name="Mol. Ecol. Resour.">
        <title>The genomes of chicory, endive, great burdock and yacon provide insights into Asteraceae palaeo-polyploidization history and plant inulin production.</title>
        <authorList>
            <person name="Fan W."/>
            <person name="Wang S."/>
            <person name="Wang H."/>
            <person name="Wang A."/>
            <person name="Jiang F."/>
            <person name="Liu H."/>
            <person name="Zhao H."/>
            <person name="Xu D."/>
            <person name="Zhang Y."/>
        </authorList>
    </citation>
    <scope>NUCLEOTIDE SEQUENCE [LARGE SCALE GENOMIC DNA]</scope>
    <source>
        <strain evidence="2">cv. Punajuju</strain>
    </source>
</reference>